<dbReference type="InterPro" id="IPR024652">
    <property type="entry name" value="Trichodiene_synth"/>
</dbReference>
<accession>A0A0D2DKG8</accession>
<dbReference type="GeneID" id="25307459"/>
<evidence type="ECO:0000313" key="5">
    <source>
        <dbReference type="Proteomes" id="UP000053029"/>
    </source>
</evidence>
<keyword evidence="5" id="KW-1185">Reference proteome</keyword>
<dbReference type="STRING" id="1442368.A0A0D2DKG8"/>
<evidence type="ECO:0008006" key="6">
    <source>
        <dbReference type="Google" id="ProtNLM"/>
    </source>
</evidence>
<protein>
    <recommendedName>
        <fullName evidence="6">Terpene synthase</fullName>
    </recommendedName>
</protein>
<dbReference type="Gene3D" id="1.10.600.10">
    <property type="entry name" value="Farnesyl Diphosphate Synthase"/>
    <property type="match status" value="1"/>
</dbReference>
<dbReference type="OrthoDB" id="2998174at2759"/>
<evidence type="ECO:0000256" key="3">
    <source>
        <dbReference type="SAM" id="MobiDB-lite"/>
    </source>
</evidence>
<sequence>MARKNREMLIPQGPPLSKSPPEPSKRVRIASPADEKAETAKALREFFHKIGFDTQQYEDPYPQELDDIVRERVRSWNLDDKRTAHLLKLLPTCASGVQKQYKQASAEVKTFITLYSMLLFYVDDLVVREPGNILPELQKLSSPNTPRETSSIYSDPCLSLWSDLVTSEAHLYYGPYSTGAIQKGLVEFLMGSIIEARFPRGLGQDTLLTTHVPATAAHLLRDKAGSGEVYAHFMFPTHLAPEDRYLGKYFVCIRDMTDWINFTNDIMSFYKENNPRDGVVEENTYIQNRARCEGKTTLQVLRDLCDEIVTLTESIRRGLKGEPVLEEIWENYVNGYILFHACDRRYRLKELGIVFEREGEGETEKGTL</sequence>
<dbReference type="AlphaFoldDB" id="A0A0D2DKG8"/>
<evidence type="ECO:0000256" key="1">
    <source>
        <dbReference type="ARBA" id="ARBA00007946"/>
    </source>
</evidence>
<evidence type="ECO:0000313" key="4">
    <source>
        <dbReference type="EMBL" id="KIW78136.1"/>
    </source>
</evidence>
<comment type="similarity">
    <text evidence="1">Belongs to the trichodiene synthase family.</text>
</comment>
<dbReference type="EMBL" id="KN846973">
    <property type="protein sequence ID" value="KIW78136.1"/>
    <property type="molecule type" value="Genomic_DNA"/>
</dbReference>
<dbReference type="RefSeq" id="XP_013281944.1">
    <property type="nucleotide sequence ID" value="XM_013426490.1"/>
</dbReference>
<keyword evidence="2" id="KW-0456">Lyase</keyword>
<proteinExistence type="inferred from homology"/>
<dbReference type="Proteomes" id="UP000053029">
    <property type="component" value="Unassembled WGS sequence"/>
</dbReference>
<name>A0A0D2DKG8_9EURO</name>
<evidence type="ECO:0000256" key="2">
    <source>
        <dbReference type="ARBA" id="ARBA00023239"/>
    </source>
</evidence>
<dbReference type="SUPFAM" id="SSF48576">
    <property type="entry name" value="Terpenoid synthases"/>
    <property type="match status" value="1"/>
</dbReference>
<gene>
    <name evidence="4" type="ORF">Z517_07969</name>
</gene>
<feature type="region of interest" description="Disordered" evidence="3">
    <location>
        <begin position="1"/>
        <end position="34"/>
    </location>
</feature>
<dbReference type="HOGENOM" id="CLU_052212_0_1_1"/>
<dbReference type="GO" id="GO:0016838">
    <property type="term" value="F:carbon-oxygen lyase activity, acting on phosphates"/>
    <property type="evidence" value="ECO:0007669"/>
    <property type="project" value="InterPro"/>
</dbReference>
<dbReference type="Pfam" id="PF06330">
    <property type="entry name" value="TRI5"/>
    <property type="match status" value="1"/>
</dbReference>
<dbReference type="InterPro" id="IPR008949">
    <property type="entry name" value="Isoprenoid_synthase_dom_sf"/>
</dbReference>
<reference evidence="4 5" key="1">
    <citation type="submission" date="2015-01" db="EMBL/GenBank/DDBJ databases">
        <title>The Genome Sequence of Fonsecaea pedrosoi CBS 271.37.</title>
        <authorList>
            <consortium name="The Broad Institute Genomics Platform"/>
            <person name="Cuomo C."/>
            <person name="de Hoog S."/>
            <person name="Gorbushina A."/>
            <person name="Stielow B."/>
            <person name="Teixiera M."/>
            <person name="Abouelleil A."/>
            <person name="Chapman S.B."/>
            <person name="Priest M."/>
            <person name="Young S.K."/>
            <person name="Wortman J."/>
            <person name="Nusbaum C."/>
            <person name="Birren B."/>
        </authorList>
    </citation>
    <scope>NUCLEOTIDE SEQUENCE [LARGE SCALE GENOMIC DNA]</scope>
    <source>
        <strain evidence="4 5">CBS 271.37</strain>
    </source>
</reference>
<organism evidence="4 5">
    <name type="scientific">Fonsecaea pedrosoi CBS 271.37</name>
    <dbReference type="NCBI Taxonomy" id="1442368"/>
    <lineage>
        <taxon>Eukaryota</taxon>
        <taxon>Fungi</taxon>
        <taxon>Dikarya</taxon>
        <taxon>Ascomycota</taxon>
        <taxon>Pezizomycotina</taxon>
        <taxon>Eurotiomycetes</taxon>
        <taxon>Chaetothyriomycetidae</taxon>
        <taxon>Chaetothyriales</taxon>
        <taxon>Herpotrichiellaceae</taxon>
        <taxon>Fonsecaea</taxon>
    </lineage>
</organism>
<dbReference type="VEuPathDB" id="FungiDB:Z517_07969"/>
<feature type="compositionally biased region" description="Pro residues" evidence="3">
    <location>
        <begin position="12"/>
        <end position="22"/>
    </location>
</feature>